<dbReference type="RefSeq" id="WP_145081341.1">
    <property type="nucleotide sequence ID" value="NZ_VLKH01000003.1"/>
</dbReference>
<dbReference type="PANTHER" id="PTHR37814:SF1">
    <property type="entry name" value="MEMBRANE PROTEIN"/>
    <property type="match status" value="1"/>
</dbReference>
<gene>
    <name evidence="2" type="ORF">LY60_01235</name>
</gene>
<feature type="transmembrane region" description="Helical" evidence="1">
    <location>
        <begin position="341"/>
        <end position="359"/>
    </location>
</feature>
<dbReference type="InterPro" id="IPR038728">
    <property type="entry name" value="YkvI-like"/>
</dbReference>
<organism evidence="2 3">
    <name type="scientific">Sedimentibacter saalensis</name>
    <dbReference type="NCBI Taxonomy" id="130788"/>
    <lineage>
        <taxon>Bacteria</taxon>
        <taxon>Bacillati</taxon>
        <taxon>Bacillota</taxon>
        <taxon>Tissierellia</taxon>
        <taxon>Sedimentibacter</taxon>
    </lineage>
</organism>
<dbReference type="OrthoDB" id="4424890at2"/>
<dbReference type="Proteomes" id="UP000315343">
    <property type="component" value="Unassembled WGS sequence"/>
</dbReference>
<dbReference type="EMBL" id="VLKH01000003">
    <property type="protein sequence ID" value="TWH81484.1"/>
    <property type="molecule type" value="Genomic_DNA"/>
</dbReference>
<comment type="caution">
    <text evidence="2">The sequence shown here is derived from an EMBL/GenBank/DDBJ whole genome shotgun (WGS) entry which is preliminary data.</text>
</comment>
<evidence type="ECO:0000256" key="1">
    <source>
        <dbReference type="SAM" id="Phobius"/>
    </source>
</evidence>
<feature type="transmembrane region" description="Helical" evidence="1">
    <location>
        <begin position="12"/>
        <end position="35"/>
    </location>
</feature>
<feature type="transmembrane region" description="Helical" evidence="1">
    <location>
        <begin position="155"/>
        <end position="175"/>
    </location>
</feature>
<accession>A0A562JF92</accession>
<feature type="transmembrane region" description="Helical" evidence="1">
    <location>
        <begin position="100"/>
        <end position="119"/>
    </location>
</feature>
<feature type="transmembrane region" description="Helical" evidence="1">
    <location>
        <begin position="279"/>
        <end position="304"/>
    </location>
</feature>
<dbReference type="AlphaFoldDB" id="A0A562JF92"/>
<feature type="transmembrane region" description="Helical" evidence="1">
    <location>
        <begin position="131"/>
        <end position="148"/>
    </location>
</feature>
<evidence type="ECO:0000313" key="3">
    <source>
        <dbReference type="Proteomes" id="UP000315343"/>
    </source>
</evidence>
<proteinExistence type="predicted"/>
<keyword evidence="1" id="KW-0472">Membrane</keyword>
<protein>
    <submittedName>
        <fullName evidence="2">Putative membrane protein YkvI</fullName>
    </submittedName>
</protein>
<evidence type="ECO:0000313" key="2">
    <source>
        <dbReference type="EMBL" id="TWH81484.1"/>
    </source>
</evidence>
<feature type="transmembrane region" description="Helical" evidence="1">
    <location>
        <begin position="200"/>
        <end position="222"/>
    </location>
</feature>
<keyword evidence="1" id="KW-0812">Transmembrane</keyword>
<keyword evidence="1" id="KW-1133">Transmembrane helix</keyword>
<name>A0A562JF92_9FIRM</name>
<dbReference type="PANTHER" id="PTHR37814">
    <property type="entry name" value="CONSERVED MEMBRANE PROTEIN"/>
    <property type="match status" value="1"/>
</dbReference>
<feature type="transmembrane region" description="Helical" evidence="1">
    <location>
        <begin position="234"/>
        <end position="259"/>
    </location>
</feature>
<keyword evidence="3" id="KW-1185">Reference proteome</keyword>
<sequence>MESNKITMDDNKVNIAQVIAIGGAFMGFVIGSSFASGQECLQYFSGHGVWGSIGVGIIAGILYAWFCVTIIEDGRNLKLKQTNKMFEFYLGKYLGKFCEWFTPIMLFLVFALMISAAGSTFEEYYGLNGDIGRIIMIVASLVTVLLGLKNLVNIIGYISPFILIGTIIIGILAILDNPQGIKEADQILNTIEVKNNFNNWFISGLLYASYTVTGVVPYLSGIGATTATNKKNSLLGGLFGGIAFIIAVMILNFGLLANIGNVYSLEIPSLFVAAKVSPLFGQIFAVMLILGIYTTAVPMMFTACNKVSEDDKSNKFKIAAIITAIFGFFGGQLSFSTMVGIIYPISGYVGLIIFAGMIYTKYIKKKSYKDFLDKINEKSAH</sequence>
<feature type="transmembrane region" description="Helical" evidence="1">
    <location>
        <begin position="316"/>
        <end position="335"/>
    </location>
</feature>
<feature type="transmembrane region" description="Helical" evidence="1">
    <location>
        <begin position="47"/>
        <end position="71"/>
    </location>
</feature>
<reference evidence="2 3" key="1">
    <citation type="submission" date="2019-07" db="EMBL/GenBank/DDBJ databases">
        <title>Genomic Encyclopedia of Type Strains, Phase I: the one thousand microbial genomes (KMG-I) project.</title>
        <authorList>
            <person name="Kyrpides N."/>
        </authorList>
    </citation>
    <scope>NUCLEOTIDE SEQUENCE [LARGE SCALE GENOMIC DNA]</scope>
    <source>
        <strain evidence="2 3">DSM 13558</strain>
    </source>
</reference>